<evidence type="ECO:0000313" key="2">
    <source>
        <dbReference type="EMBL" id="CAB9510391.1"/>
    </source>
</evidence>
<reference evidence="2" key="1">
    <citation type="submission" date="2020-06" db="EMBL/GenBank/DDBJ databases">
        <authorList>
            <consortium name="Plant Systems Biology data submission"/>
        </authorList>
    </citation>
    <scope>NUCLEOTIDE SEQUENCE</scope>
    <source>
        <strain evidence="2">D6</strain>
    </source>
</reference>
<accession>A0A9N8E0S0</accession>
<evidence type="ECO:0000256" key="1">
    <source>
        <dbReference type="SAM" id="SignalP"/>
    </source>
</evidence>
<keyword evidence="1" id="KW-0732">Signal</keyword>
<organism evidence="2 3">
    <name type="scientific">Seminavis robusta</name>
    <dbReference type="NCBI Taxonomy" id="568900"/>
    <lineage>
        <taxon>Eukaryota</taxon>
        <taxon>Sar</taxon>
        <taxon>Stramenopiles</taxon>
        <taxon>Ochrophyta</taxon>
        <taxon>Bacillariophyta</taxon>
        <taxon>Bacillariophyceae</taxon>
        <taxon>Bacillariophycidae</taxon>
        <taxon>Naviculales</taxon>
        <taxon>Naviculaceae</taxon>
        <taxon>Seminavis</taxon>
    </lineage>
</organism>
<dbReference type="EMBL" id="CAICTM010000433">
    <property type="protein sequence ID" value="CAB9510391.1"/>
    <property type="molecule type" value="Genomic_DNA"/>
</dbReference>
<dbReference type="Proteomes" id="UP001153069">
    <property type="component" value="Unassembled WGS sequence"/>
</dbReference>
<name>A0A9N8E0S0_9STRA</name>
<proteinExistence type="predicted"/>
<comment type="caution">
    <text evidence="2">The sequence shown here is derived from an EMBL/GenBank/DDBJ whole genome shotgun (WGS) entry which is preliminary data.</text>
</comment>
<feature type="signal peptide" evidence="1">
    <location>
        <begin position="1"/>
        <end position="28"/>
    </location>
</feature>
<protein>
    <submittedName>
        <fullName evidence="2">Uncharacterized protein</fullName>
    </submittedName>
</protein>
<dbReference type="OrthoDB" id="189357at2759"/>
<feature type="chain" id="PRO_5040225513" evidence="1">
    <location>
        <begin position="29"/>
        <end position="362"/>
    </location>
</feature>
<keyword evidence="3" id="KW-1185">Reference proteome</keyword>
<dbReference type="AlphaFoldDB" id="A0A9N8E0S0"/>
<sequence>MAQSRRSVVMLALAIALGLRLMEWIVLGGPTGTGTGIGIGTGKATVVSSDCSSDAAKKKTSSSSTPRPRGLRLVLMGDSLTRYSYLSLVYFLRWGTWYDPDWHTPHLVQASSFDNIFHNQTWGEHSWQTNRMLWPNELCDCFRKMPGAVQVNKVVNNRYFYDPAYDNSVVYLDAKGHKGTLHGRIAAQNVSRLLYQQGLAAIKLGPSPVLPPMDKLQRPFAWVHKSWSDAISNYVAQLDPPPNLIILNAGLWPNNFLYQHDLIDDMVRALPSNTKAMWKTTSFGKGGKVLHKSIPETDALLCSKLHSCWNQSWTQHVTAKYYWDDKHFFEPVYRIMNEDLLEQIGSLPEGYQRLDRSVLFQK</sequence>
<evidence type="ECO:0000313" key="3">
    <source>
        <dbReference type="Proteomes" id="UP001153069"/>
    </source>
</evidence>
<gene>
    <name evidence="2" type="ORF">SEMRO_434_G142140.1</name>
</gene>